<evidence type="ECO:0000256" key="6">
    <source>
        <dbReference type="ARBA" id="ARBA00022729"/>
    </source>
</evidence>
<dbReference type="Gene3D" id="2.70.98.10">
    <property type="match status" value="1"/>
</dbReference>
<protein>
    <recommendedName>
        <fullName evidence="4">rhamnogalacturonan endolyase</fullName>
        <ecNumber evidence="4">4.2.2.23</ecNumber>
    </recommendedName>
</protein>
<keyword evidence="6 10" id="KW-0732">Signal</keyword>
<dbReference type="PANTHER" id="PTHR36574:SF1">
    <property type="entry name" value="RHAMNOGALACTURONATE LYASE-RELATED"/>
    <property type="match status" value="1"/>
</dbReference>
<evidence type="ECO:0000256" key="3">
    <source>
        <dbReference type="ARBA" id="ARBA00010418"/>
    </source>
</evidence>
<evidence type="ECO:0000256" key="5">
    <source>
        <dbReference type="ARBA" id="ARBA00022525"/>
    </source>
</evidence>
<evidence type="ECO:0000259" key="13">
    <source>
        <dbReference type="Pfam" id="PF14686"/>
    </source>
</evidence>
<name>A0ABS8XMX1_9BURK</name>
<comment type="caution">
    <text evidence="14">The sequence shown here is derived from an EMBL/GenBank/DDBJ whole genome shotgun (WGS) entry which is preliminary data.</text>
</comment>
<feature type="chain" id="PRO_5046190604" description="rhamnogalacturonan endolyase" evidence="10">
    <location>
        <begin position="29"/>
        <end position="609"/>
    </location>
</feature>
<dbReference type="RefSeq" id="WP_233369694.1">
    <property type="nucleotide sequence ID" value="NZ_JAJTWU010000001.1"/>
</dbReference>
<dbReference type="CDD" id="cd10316">
    <property type="entry name" value="RGL4_M"/>
    <property type="match status" value="1"/>
</dbReference>
<dbReference type="InterPro" id="IPR008979">
    <property type="entry name" value="Galactose-bd-like_sf"/>
</dbReference>
<proteinExistence type="inferred from homology"/>
<dbReference type="InterPro" id="IPR013784">
    <property type="entry name" value="Carb-bd-like_fold"/>
</dbReference>
<dbReference type="InterPro" id="IPR014718">
    <property type="entry name" value="GH-type_carb-bd"/>
</dbReference>
<gene>
    <name evidence="14" type="ORF">LXT13_00785</name>
</gene>
<dbReference type="InterPro" id="IPR011013">
    <property type="entry name" value="Gal_mutarotase_sf_dom"/>
</dbReference>
<evidence type="ECO:0000256" key="1">
    <source>
        <dbReference type="ARBA" id="ARBA00001324"/>
    </source>
</evidence>
<dbReference type="Gene3D" id="2.60.40.1120">
    <property type="entry name" value="Carboxypeptidase-like, regulatory domain"/>
    <property type="match status" value="1"/>
</dbReference>
<feature type="domain" description="Rhamnogalacturonase B N-terminal" evidence="11">
    <location>
        <begin position="44"/>
        <end position="343"/>
    </location>
</feature>
<evidence type="ECO:0000259" key="11">
    <source>
        <dbReference type="Pfam" id="PF09284"/>
    </source>
</evidence>
<feature type="domain" description="Rhamnogalacturonan lyase" evidence="12">
    <location>
        <begin position="440"/>
        <end position="605"/>
    </location>
</feature>
<evidence type="ECO:0000256" key="10">
    <source>
        <dbReference type="SAM" id="SignalP"/>
    </source>
</evidence>
<keyword evidence="9" id="KW-0961">Cell wall biogenesis/degradation</keyword>
<dbReference type="InterPro" id="IPR015364">
    <property type="entry name" value="RhgB_N"/>
</dbReference>
<dbReference type="SUPFAM" id="SSF49452">
    <property type="entry name" value="Starch-binding domain-like"/>
    <property type="match status" value="1"/>
</dbReference>
<organism evidence="14 15">
    <name type="scientific">Pelomonas cellulosilytica</name>
    <dbReference type="NCBI Taxonomy" id="2906762"/>
    <lineage>
        <taxon>Bacteria</taxon>
        <taxon>Pseudomonadati</taxon>
        <taxon>Pseudomonadota</taxon>
        <taxon>Betaproteobacteria</taxon>
        <taxon>Burkholderiales</taxon>
        <taxon>Sphaerotilaceae</taxon>
        <taxon>Roseateles</taxon>
    </lineage>
</organism>
<sequence>MHTTSSRPPWARWLAAACLAAAAPAAMAAFSITTVHDGGNPAKPQYIVDTDAGLQFKVRGYDNGASTTSAGDISSLVYQGIEYADPARGTQLNSGADWLYTGVGALAVKAELVDANGVVTPASAANGGVVTGSDYIKITLTSTSTKGGVLTHYYLAKRGQPHIHMGTHFTEEPDVHNLVRFIARVPIARLPNGGPAGTAGGLVIYNGTSYWAEDLRGTNGAIEASDVFGFASTDPRYGESRSKHYSNRRLKDWQILGGTGPGVGLWFWRDNHEGDSGGPFYRSLLQQITDTTNELTYMVNYGEAQTEPFRLGVLNTYILMFTNGAVPTVRPDTSWYGALGLVGYVPPVGRGSVTVAGLNGRVAGVPYVAGFANTKAQYWVDADPVDGHFTSEGMLPGTYTMTIYKGELEVQTAQVTVTANANYALNPITITADPAAAPALWRIGQWDGTPQEFINGDKLTFMHPGDVRMASWNVGPYVVGSSVPSLHWPAYQWKDVNNGLQVQFTLRRGQNAAPLRLRVGLTADYNGARPQVTVNSWSSAIPPAPPKVSRNLTVGTYRGVNRLYTFDIPASQLVVGTNTLTINTVSGTGGAKFLSPGIAFDAIDLVPLP</sequence>
<dbReference type="SUPFAM" id="SSF74650">
    <property type="entry name" value="Galactose mutarotase-like"/>
    <property type="match status" value="1"/>
</dbReference>
<dbReference type="InterPro" id="IPR029411">
    <property type="entry name" value="RG-lyase_III"/>
</dbReference>
<dbReference type="Pfam" id="PF14683">
    <property type="entry name" value="CBM-like"/>
    <property type="match status" value="1"/>
</dbReference>
<comment type="subcellular location">
    <subcellularLocation>
        <location evidence="2">Secreted</location>
    </subcellularLocation>
</comment>
<keyword evidence="8" id="KW-0456">Lyase</keyword>
<accession>A0ABS8XMX1</accession>
<evidence type="ECO:0000256" key="4">
    <source>
        <dbReference type="ARBA" id="ARBA00012437"/>
    </source>
</evidence>
<dbReference type="InterPro" id="IPR029413">
    <property type="entry name" value="RG-lyase_II"/>
</dbReference>
<dbReference type="InterPro" id="IPR016590">
    <property type="entry name" value="Rhamnogalacturonase_B"/>
</dbReference>
<dbReference type="SUPFAM" id="SSF49785">
    <property type="entry name" value="Galactose-binding domain-like"/>
    <property type="match status" value="1"/>
</dbReference>
<dbReference type="Pfam" id="PF09284">
    <property type="entry name" value="RhgB_N"/>
    <property type="match status" value="1"/>
</dbReference>
<dbReference type="Proteomes" id="UP001200741">
    <property type="component" value="Unassembled WGS sequence"/>
</dbReference>
<evidence type="ECO:0000256" key="9">
    <source>
        <dbReference type="ARBA" id="ARBA00023316"/>
    </source>
</evidence>
<evidence type="ECO:0000259" key="12">
    <source>
        <dbReference type="Pfam" id="PF14683"/>
    </source>
</evidence>
<keyword evidence="5" id="KW-0964">Secreted</keyword>
<dbReference type="EC" id="4.2.2.23" evidence="4"/>
<dbReference type="PANTHER" id="PTHR36574">
    <property type="entry name" value="RHAMNOGALACTURONATE LYASE-RELATED"/>
    <property type="match status" value="1"/>
</dbReference>
<keyword evidence="15" id="KW-1185">Reference proteome</keyword>
<evidence type="ECO:0000313" key="15">
    <source>
        <dbReference type="Proteomes" id="UP001200741"/>
    </source>
</evidence>
<feature type="signal peptide" evidence="10">
    <location>
        <begin position="1"/>
        <end position="28"/>
    </location>
</feature>
<dbReference type="Gene3D" id="2.60.120.260">
    <property type="entry name" value="Galactose-binding domain-like"/>
    <property type="match status" value="1"/>
</dbReference>
<feature type="domain" description="Rhamnogalacturonan lyase" evidence="13">
    <location>
        <begin position="359"/>
        <end position="422"/>
    </location>
</feature>
<reference evidence="14 15" key="1">
    <citation type="submission" date="2021-12" db="EMBL/GenBank/DDBJ databases">
        <title>Genome seq of P8.</title>
        <authorList>
            <person name="Seo T."/>
        </authorList>
    </citation>
    <scope>NUCLEOTIDE SEQUENCE [LARGE SCALE GENOMIC DNA]</scope>
    <source>
        <strain evidence="14 15">P8</strain>
    </source>
</reference>
<keyword evidence="7" id="KW-1015">Disulfide bond</keyword>
<evidence type="ECO:0000256" key="8">
    <source>
        <dbReference type="ARBA" id="ARBA00023239"/>
    </source>
</evidence>
<comment type="similarity">
    <text evidence="3">Belongs to the polysaccharide lyase 4 family.</text>
</comment>
<dbReference type="CDD" id="cd10317">
    <property type="entry name" value="RGL4_C"/>
    <property type="match status" value="1"/>
</dbReference>
<dbReference type="Pfam" id="PF14686">
    <property type="entry name" value="fn3_3"/>
    <property type="match status" value="1"/>
</dbReference>
<comment type="catalytic activity">
    <reaction evidence="1">
        <text>Endotype eliminative cleavage of L-alpha-rhamnopyranosyl-(1-&gt;4)-alpha-D-galactopyranosyluronic acid bonds of rhamnogalacturonan I domains in ramified hairy regions of pectin leaving L-rhamnopyranose at the reducing end and 4-deoxy-4,5-unsaturated D-galactopyranosyluronic acid at the non-reducing end.</text>
        <dbReference type="EC" id="4.2.2.23"/>
    </reaction>
</comment>
<evidence type="ECO:0000256" key="2">
    <source>
        <dbReference type="ARBA" id="ARBA00004613"/>
    </source>
</evidence>
<evidence type="ECO:0000256" key="7">
    <source>
        <dbReference type="ARBA" id="ARBA00023157"/>
    </source>
</evidence>
<evidence type="ECO:0000313" key="14">
    <source>
        <dbReference type="EMBL" id="MCE4552982.1"/>
    </source>
</evidence>
<dbReference type="EMBL" id="JAJTWU010000001">
    <property type="protein sequence ID" value="MCE4552982.1"/>
    <property type="molecule type" value="Genomic_DNA"/>
</dbReference>